<dbReference type="Gene3D" id="1.10.10.2840">
    <property type="entry name" value="PucR C-terminal helix-turn-helix domain"/>
    <property type="match status" value="1"/>
</dbReference>
<dbReference type="RefSeq" id="WP_235248397.1">
    <property type="nucleotide sequence ID" value="NZ_JBBMFN010000039.1"/>
</dbReference>
<name>A0ABV1F3U0_9BACI</name>
<feature type="domain" description="CdaR GGDEF-like" evidence="4">
    <location>
        <begin position="141"/>
        <end position="261"/>
    </location>
</feature>
<feature type="domain" description="Putative sugar diacid recognition" evidence="2">
    <location>
        <begin position="4"/>
        <end position="132"/>
    </location>
</feature>
<reference evidence="5 6" key="1">
    <citation type="submission" date="2024-03" db="EMBL/GenBank/DDBJ databases">
        <title>Human intestinal bacterial collection.</title>
        <authorList>
            <person name="Pauvert C."/>
            <person name="Hitch T.C.A."/>
            <person name="Clavel T."/>
        </authorList>
    </citation>
    <scope>NUCLEOTIDE SEQUENCE [LARGE SCALE GENOMIC DNA]</scope>
    <source>
        <strain evidence="5 6">CLA-SR-H024</strain>
    </source>
</reference>
<sequence length="370" mass="43140">MNISTKLAQMIVTDMKQIINKEINYIDTNGNIIASTNHHRIGLFHGGGKKVVESKADLIIEYDGQFKGTRKGINMPIYFESSIVGVIGITGEREEVEKYGKIIKRMTEILIKEEYIENLKNKQKENHRMIIEEIITNADKNESALLEKVNVFKMNTDASRMVIISEILEMNSNIIEKKEEIYTIFHRIMIKDSDNLIMQNRNSVVLILTEISKSQLLYKMEEISKELKRKYGLQVKFGIGSLENSLVDLKISYEKAKLALDWVKLSSRESIRYYSEMDIELIISNVSEIIAYEFCNKVIGDLEERDVEEYREILQLFEEFNGSIKKISEILFIHKNSLQYKLNRLRDKTGYDMRKYQDFVLLKVAFALKE</sequence>
<dbReference type="Pfam" id="PF05651">
    <property type="entry name" value="Diacid_rec"/>
    <property type="match status" value="1"/>
</dbReference>
<evidence type="ECO:0000256" key="1">
    <source>
        <dbReference type="ARBA" id="ARBA00006754"/>
    </source>
</evidence>
<evidence type="ECO:0000259" key="4">
    <source>
        <dbReference type="Pfam" id="PF17853"/>
    </source>
</evidence>
<protein>
    <submittedName>
        <fullName evidence="5">Sugar diacid recognition domain-containing protein</fullName>
    </submittedName>
</protein>
<organism evidence="5 6">
    <name type="scientific">Niallia hominis</name>
    <dbReference type="NCBI Taxonomy" id="3133173"/>
    <lineage>
        <taxon>Bacteria</taxon>
        <taxon>Bacillati</taxon>
        <taxon>Bacillota</taxon>
        <taxon>Bacilli</taxon>
        <taxon>Bacillales</taxon>
        <taxon>Bacillaceae</taxon>
        <taxon>Niallia</taxon>
    </lineage>
</organism>
<feature type="domain" description="PucR C-terminal helix-turn-helix" evidence="3">
    <location>
        <begin position="311"/>
        <end position="367"/>
    </location>
</feature>
<proteinExistence type="inferred from homology"/>
<evidence type="ECO:0000313" key="5">
    <source>
        <dbReference type="EMBL" id="MEQ2466982.1"/>
    </source>
</evidence>
<dbReference type="InterPro" id="IPR025736">
    <property type="entry name" value="PucR_C-HTH_dom"/>
</dbReference>
<dbReference type="InterPro" id="IPR051448">
    <property type="entry name" value="CdaR-like_regulators"/>
</dbReference>
<dbReference type="InterPro" id="IPR041522">
    <property type="entry name" value="CdaR_GGDEF"/>
</dbReference>
<keyword evidence="6" id="KW-1185">Reference proteome</keyword>
<dbReference type="Proteomes" id="UP001465426">
    <property type="component" value="Unassembled WGS sequence"/>
</dbReference>
<dbReference type="PANTHER" id="PTHR33744">
    <property type="entry name" value="CARBOHYDRATE DIACID REGULATOR"/>
    <property type="match status" value="1"/>
</dbReference>
<dbReference type="InterPro" id="IPR042070">
    <property type="entry name" value="PucR_C-HTH_sf"/>
</dbReference>
<evidence type="ECO:0000259" key="3">
    <source>
        <dbReference type="Pfam" id="PF13556"/>
    </source>
</evidence>
<evidence type="ECO:0000259" key="2">
    <source>
        <dbReference type="Pfam" id="PF05651"/>
    </source>
</evidence>
<comment type="similarity">
    <text evidence="1">Belongs to the CdaR family.</text>
</comment>
<dbReference type="Pfam" id="PF17853">
    <property type="entry name" value="GGDEF_2"/>
    <property type="match status" value="1"/>
</dbReference>
<comment type="caution">
    <text evidence="5">The sequence shown here is derived from an EMBL/GenBank/DDBJ whole genome shotgun (WGS) entry which is preliminary data.</text>
</comment>
<accession>A0ABV1F3U0</accession>
<gene>
    <name evidence="5" type="ORF">WMO63_15085</name>
</gene>
<dbReference type="EMBL" id="JBBMFN010000039">
    <property type="protein sequence ID" value="MEQ2466982.1"/>
    <property type="molecule type" value="Genomic_DNA"/>
</dbReference>
<dbReference type="PANTHER" id="PTHR33744:SF16">
    <property type="entry name" value="CARBOHYDRATE DIACID REGULATOR"/>
    <property type="match status" value="1"/>
</dbReference>
<evidence type="ECO:0000313" key="6">
    <source>
        <dbReference type="Proteomes" id="UP001465426"/>
    </source>
</evidence>
<dbReference type="Pfam" id="PF13556">
    <property type="entry name" value="HTH_30"/>
    <property type="match status" value="1"/>
</dbReference>
<dbReference type="InterPro" id="IPR008599">
    <property type="entry name" value="Diacid_rec"/>
</dbReference>